<evidence type="ECO:0000313" key="4">
    <source>
        <dbReference type="EMBL" id="UXH79624.1"/>
    </source>
</evidence>
<dbReference type="Pfam" id="PF03724">
    <property type="entry name" value="META"/>
    <property type="match status" value="1"/>
</dbReference>
<dbReference type="RefSeq" id="WP_261759444.1">
    <property type="nucleotide sequence ID" value="NZ_CP104562.2"/>
</dbReference>
<dbReference type="InterPro" id="IPR038670">
    <property type="entry name" value="HslJ-like_sf"/>
</dbReference>
<feature type="chain" id="PRO_5045268186" evidence="2">
    <location>
        <begin position="29"/>
        <end position="173"/>
    </location>
</feature>
<protein>
    <submittedName>
        <fullName evidence="4">META domain-containing protein</fullName>
    </submittedName>
</protein>
<dbReference type="PROSITE" id="PS51257">
    <property type="entry name" value="PROKAR_LIPOPROTEIN"/>
    <property type="match status" value="1"/>
</dbReference>
<dbReference type="Gene3D" id="2.40.128.270">
    <property type="match status" value="1"/>
</dbReference>
<dbReference type="Proteomes" id="UP001064933">
    <property type="component" value="Chromosome"/>
</dbReference>
<keyword evidence="5" id="KW-1185">Reference proteome</keyword>
<accession>A0ABY6B3W6</accession>
<feature type="signal peptide" evidence="2">
    <location>
        <begin position="1"/>
        <end position="28"/>
    </location>
</feature>
<feature type="compositionally biased region" description="Low complexity" evidence="1">
    <location>
        <begin position="26"/>
        <end position="41"/>
    </location>
</feature>
<gene>
    <name evidence="4" type="ORF">N4261_06830</name>
</gene>
<feature type="region of interest" description="Disordered" evidence="1">
    <location>
        <begin position="26"/>
        <end position="52"/>
    </location>
</feature>
<organism evidence="4 5">
    <name type="scientific">Roseateles amylovorans</name>
    <dbReference type="NCBI Taxonomy" id="2978473"/>
    <lineage>
        <taxon>Bacteria</taxon>
        <taxon>Pseudomonadati</taxon>
        <taxon>Pseudomonadota</taxon>
        <taxon>Betaproteobacteria</taxon>
        <taxon>Burkholderiales</taxon>
        <taxon>Sphaerotilaceae</taxon>
        <taxon>Roseateles</taxon>
    </lineage>
</organism>
<sequence length="173" mass="17876">MHPSRFVGPLLILALVAGCAAPSASSSASGSASSATSSSTARPLPADGPSLHRWSDQSWEVASLGSRDLPENGPRPTLQVVDGMAQGTDGCNRYRQAITTPADVPGALRFNPSGAATTRMACVPPGDAIARDWHAALAATRSIRAERSRLLLIDEGDNVLARLRPQAKAGATP</sequence>
<evidence type="ECO:0000259" key="3">
    <source>
        <dbReference type="Pfam" id="PF03724"/>
    </source>
</evidence>
<feature type="domain" description="DUF306" evidence="3">
    <location>
        <begin position="55"/>
        <end position="163"/>
    </location>
</feature>
<reference evidence="4" key="1">
    <citation type="submission" date="2022-10" db="EMBL/GenBank/DDBJ databases">
        <title>Characterization and whole genome sequencing of a new Roseateles species, isolated from fresh water.</title>
        <authorList>
            <person name="Guliayeva D.Y."/>
            <person name="Akhremchuk A.E."/>
            <person name="Sikolenko M.A."/>
            <person name="Valentovich L.N."/>
            <person name="Sidarenka A.V."/>
        </authorList>
    </citation>
    <scope>NUCLEOTIDE SEQUENCE</scope>
    <source>
        <strain evidence="4">BIM B-1768</strain>
    </source>
</reference>
<proteinExistence type="predicted"/>
<name>A0ABY6B3W6_9BURK</name>
<evidence type="ECO:0000256" key="2">
    <source>
        <dbReference type="SAM" id="SignalP"/>
    </source>
</evidence>
<dbReference type="EMBL" id="CP104562">
    <property type="protein sequence ID" value="UXH79624.1"/>
    <property type="molecule type" value="Genomic_DNA"/>
</dbReference>
<evidence type="ECO:0000313" key="5">
    <source>
        <dbReference type="Proteomes" id="UP001064933"/>
    </source>
</evidence>
<keyword evidence="2" id="KW-0732">Signal</keyword>
<evidence type="ECO:0000256" key="1">
    <source>
        <dbReference type="SAM" id="MobiDB-lite"/>
    </source>
</evidence>
<dbReference type="InterPro" id="IPR005184">
    <property type="entry name" value="DUF306_Meta_HslJ"/>
</dbReference>